<feature type="compositionally biased region" description="Polar residues" evidence="1">
    <location>
        <begin position="139"/>
        <end position="152"/>
    </location>
</feature>
<protein>
    <submittedName>
        <fullName evidence="2">Uncharacterized protein</fullName>
    </submittedName>
</protein>
<feature type="compositionally biased region" description="Gly residues" evidence="1">
    <location>
        <begin position="204"/>
        <end position="215"/>
    </location>
</feature>
<feature type="region of interest" description="Disordered" evidence="1">
    <location>
        <begin position="1"/>
        <end position="231"/>
    </location>
</feature>
<dbReference type="EMBL" id="KV745248">
    <property type="protein sequence ID" value="OCK76046.1"/>
    <property type="molecule type" value="Genomic_DNA"/>
</dbReference>
<dbReference type="Proteomes" id="UP000250266">
    <property type="component" value="Unassembled WGS sequence"/>
</dbReference>
<accession>A0A8E2E2M1</accession>
<feature type="compositionally biased region" description="Low complexity" evidence="1">
    <location>
        <begin position="176"/>
        <end position="185"/>
    </location>
</feature>
<dbReference type="AlphaFoldDB" id="A0A8E2E2M1"/>
<proteinExistence type="predicted"/>
<evidence type="ECO:0000313" key="3">
    <source>
        <dbReference type="Proteomes" id="UP000250266"/>
    </source>
</evidence>
<feature type="compositionally biased region" description="Polar residues" evidence="1">
    <location>
        <begin position="1"/>
        <end position="50"/>
    </location>
</feature>
<feature type="compositionally biased region" description="Low complexity" evidence="1">
    <location>
        <begin position="115"/>
        <end position="138"/>
    </location>
</feature>
<gene>
    <name evidence="2" type="ORF">K432DRAFT_396775</name>
</gene>
<keyword evidence="3" id="KW-1185">Reference proteome</keyword>
<name>A0A8E2E2M1_9PEZI</name>
<sequence length="231" mass="23605">QASSLSASNLAPQSQTPKSASVQPTQPGSPSTSMRTNISTTNPPDSQHFSSLPAPHSPVFPAQQARLHGHPSNSAADIPALANTPGSPVKDSANYQRPARSGGMVLSSGVPAPQPQTQLSSSSQQQPPPLSLAHAASQTQLQRSPEQASSSGPMHFEGIEPRIFPGVVSRHRRSSVQRPSSSSFSDKGDGDGASWSGFRRVAGAGAGGGTAGEAGGEVSVVEETGVEAEEE</sequence>
<feature type="non-terminal residue" evidence="2">
    <location>
        <position position="1"/>
    </location>
</feature>
<organism evidence="2 3">
    <name type="scientific">Lepidopterella palustris CBS 459.81</name>
    <dbReference type="NCBI Taxonomy" id="1314670"/>
    <lineage>
        <taxon>Eukaryota</taxon>
        <taxon>Fungi</taxon>
        <taxon>Dikarya</taxon>
        <taxon>Ascomycota</taxon>
        <taxon>Pezizomycotina</taxon>
        <taxon>Dothideomycetes</taxon>
        <taxon>Pleosporomycetidae</taxon>
        <taxon>Mytilinidiales</taxon>
        <taxon>Argynnaceae</taxon>
        <taxon>Lepidopterella</taxon>
    </lineage>
</organism>
<reference evidence="2 3" key="1">
    <citation type="journal article" date="2016" name="Nat. Commun.">
        <title>Ectomycorrhizal ecology is imprinted in the genome of the dominant symbiotic fungus Cenococcum geophilum.</title>
        <authorList>
            <consortium name="DOE Joint Genome Institute"/>
            <person name="Peter M."/>
            <person name="Kohler A."/>
            <person name="Ohm R.A."/>
            <person name="Kuo A."/>
            <person name="Krutzmann J."/>
            <person name="Morin E."/>
            <person name="Arend M."/>
            <person name="Barry K.W."/>
            <person name="Binder M."/>
            <person name="Choi C."/>
            <person name="Clum A."/>
            <person name="Copeland A."/>
            <person name="Grisel N."/>
            <person name="Haridas S."/>
            <person name="Kipfer T."/>
            <person name="LaButti K."/>
            <person name="Lindquist E."/>
            <person name="Lipzen A."/>
            <person name="Maire R."/>
            <person name="Meier B."/>
            <person name="Mihaltcheva S."/>
            <person name="Molinier V."/>
            <person name="Murat C."/>
            <person name="Poggeler S."/>
            <person name="Quandt C.A."/>
            <person name="Sperisen C."/>
            <person name="Tritt A."/>
            <person name="Tisserant E."/>
            <person name="Crous P.W."/>
            <person name="Henrissat B."/>
            <person name="Nehls U."/>
            <person name="Egli S."/>
            <person name="Spatafora J.W."/>
            <person name="Grigoriev I.V."/>
            <person name="Martin F.M."/>
        </authorList>
    </citation>
    <scope>NUCLEOTIDE SEQUENCE [LARGE SCALE GENOMIC DNA]</scope>
    <source>
        <strain evidence="2 3">CBS 459.81</strain>
    </source>
</reference>
<evidence type="ECO:0000313" key="2">
    <source>
        <dbReference type="EMBL" id="OCK76046.1"/>
    </source>
</evidence>
<evidence type="ECO:0000256" key="1">
    <source>
        <dbReference type="SAM" id="MobiDB-lite"/>
    </source>
</evidence>